<dbReference type="InterPro" id="IPR022453">
    <property type="entry name" value="Znf_MqsA-type"/>
</dbReference>
<evidence type="ECO:0000313" key="1">
    <source>
        <dbReference type="EMBL" id="GAE24921.1"/>
    </source>
</evidence>
<gene>
    <name evidence="1" type="ORF">JCM9140_886</name>
</gene>
<dbReference type="OrthoDB" id="2666319at2"/>
<organism evidence="1 2">
    <name type="scientific">Halalkalibacter wakoensis JCM 9140</name>
    <dbReference type="NCBI Taxonomy" id="1236970"/>
    <lineage>
        <taxon>Bacteria</taxon>
        <taxon>Bacillati</taxon>
        <taxon>Bacillota</taxon>
        <taxon>Bacilli</taxon>
        <taxon>Bacillales</taxon>
        <taxon>Bacillaceae</taxon>
        <taxon>Halalkalibacter</taxon>
    </lineage>
</organism>
<comment type="caution">
    <text evidence="1">The sequence shown here is derived from an EMBL/GenBank/DDBJ whole genome shotgun (WGS) entry which is preliminary data.</text>
</comment>
<dbReference type="AlphaFoldDB" id="W4PYP1"/>
<dbReference type="Pfam" id="PF14122">
    <property type="entry name" value="YokU"/>
    <property type="match status" value="1"/>
</dbReference>
<name>W4PYP1_9BACI</name>
<dbReference type="CDD" id="cd12870">
    <property type="entry name" value="MqsA"/>
    <property type="match status" value="1"/>
</dbReference>
<dbReference type="EMBL" id="BAUT01000005">
    <property type="protein sequence ID" value="GAE24921.1"/>
    <property type="molecule type" value="Genomic_DNA"/>
</dbReference>
<proteinExistence type="predicted"/>
<reference evidence="1" key="1">
    <citation type="journal article" date="2014" name="Genome Announc.">
        <title>Draft Genome Sequences of Three Alkaliphilic Bacillus Strains, Bacillus wakoensis JCM 9140T, Bacillus akibai JCM 9157T, and Bacillus hemicellulosilyticus JCM 9152T.</title>
        <authorList>
            <person name="Yuki M."/>
            <person name="Oshima K."/>
            <person name="Suda W."/>
            <person name="Oshida Y."/>
            <person name="Kitamura K."/>
            <person name="Iida T."/>
            <person name="Hattori M."/>
            <person name="Ohkuma M."/>
        </authorList>
    </citation>
    <scope>NUCLEOTIDE SEQUENCE [LARGE SCALE GENOMIC DNA]</scope>
    <source>
        <strain evidence="1">JCM 9140</strain>
    </source>
</reference>
<accession>W4PYP1</accession>
<dbReference type="RefSeq" id="WP_034742605.1">
    <property type="nucleotide sequence ID" value="NZ_BAUT01000005.1"/>
</dbReference>
<dbReference type="NCBIfam" id="TIGR03829">
    <property type="entry name" value="YokU_near_AblA"/>
    <property type="match status" value="1"/>
</dbReference>
<keyword evidence="2" id="KW-1185">Reference proteome</keyword>
<sequence length="90" mass="10504">MVCAWCGQHEAKEVSCTVYWELPDGTSAIEITKTPGVKCKSCGMEYQTDEIIEQIEDQLLLIDTNKLEKSVRFAELMNMKRLLKYNYFRF</sequence>
<dbReference type="Proteomes" id="UP000018890">
    <property type="component" value="Unassembled WGS sequence"/>
</dbReference>
<evidence type="ECO:0000313" key="2">
    <source>
        <dbReference type="Proteomes" id="UP000018890"/>
    </source>
</evidence>
<dbReference type="InterPro" id="IPR022451">
    <property type="entry name" value="CHP03829_YokU"/>
</dbReference>
<dbReference type="STRING" id="1236970.JCM9140_886"/>
<dbReference type="NCBIfam" id="TIGR03831">
    <property type="entry name" value="YgiT_finger"/>
    <property type="match status" value="1"/>
</dbReference>
<protein>
    <submittedName>
        <fullName evidence="1">Uncharacterized protein</fullName>
    </submittedName>
</protein>